<feature type="region of interest" description="Disordered" evidence="1">
    <location>
        <begin position="301"/>
        <end position="332"/>
    </location>
</feature>
<feature type="compositionally biased region" description="Polar residues" evidence="1">
    <location>
        <begin position="312"/>
        <end position="329"/>
    </location>
</feature>
<dbReference type="HOGENOM" id="CLU_469505_0_0_1"/>
<organism evidence="3">
    <name type="scientific">Magallana gigas</name>
    <name type="common">Pacific oyster</name>
    <name type="synonym">Crassostrea gigas</name>
    <dbReference type="NCBI Taxonomy" id="29159"/>
    <lineage>
        <taxon>Eukaryota</taxon>
        <taxon>Metazoa</taxon>
        <taxon>Spiralia</taxon>
        <taxon>Lophotrochozoa</taxon>
        <taxon>Mollusca</taxon>
        <taxon>Bivalvia</taxon>
        <taxon>Autobranchia</taxon>
        <taxon>Pteriomorphia</taxon>
        <taxon>Ostreida</taxon>
        <taxon>Ostreoidea</taxon>
        <taxon>Ostreidae</taxon>
        <taxon>Magallana</taxon>
    </lineage>
</organism>
<dbReference type="InterPro" id="IPR056149">
    <property type="entry name" value="PRP5/DDX46/KHDC4_KH"/>
</dbReference>
<feature type="region of interest" description="Disordered" evidence="1">
    <location>
        <begin position="405"/>
        <end position="485"/>
    </location>
</feature>
<dbReference type="Pfam" id="PF23469">
    <property type="entry name" value="KH_12"/>
    <property type="match status" value="1"/>
</dbReference>
<sequence length="581" mass="65355">MAADLKSTDKFKYLYHKCNLNFIRVSRWSDDHDHKSSLEAAAEAAAKVNAMLIAKGKLKPSQLSQQQGIKPKISKLSGSAVSTRGRYLSPEEKMGNLGDRPLYLCVQGSSQESVDRRDEVSVSCDLGSHARRSVSLSQNFIDIHHLGINVIVGGLSVVSGSEDNDSIEPPKQKNSKVDEFLSRINDTYCQSKADQILRLLKDQEDLNLRFHDCDLHSEDSDDSDCSSDNSVKETEQRLVARLALHKQRGARSKTSMGFYNDTERTEKYTYSSDEEDIEMEERPNTRINRPKSSYVRRHTDIQGDSTDENNEVDTSVQRRCRSTRPQSRLGNRGDIHRSSVLQETPYNIQAPPTSPRADLIDETNYEKYAHTRTSGVQRPRSRIKGFCDASHTNEVIPHTLQRQKTVHDISTSQTYSSDEGRDEFSTTSGTTRLRHRQQQFRHAKPRRPTSENVFLVRQRTEARMLQSQNKTARPTSEKPLIPNKTSKKVISIDTNPLQAAQNGGFQPAPSSLQSSQSNPYPYGVSQTRPVSRRNHGRQEVPMGNGVRSTGRPIGLMKLPPLDPAVAKRAERIVLAARETCA</sequence>
<evidence type="ECO:0000313" key="3">
    <source>
        <dbReference type="EMBL" id="EKC37503.1"/>
    </source>
</evidence>
<feature type="compositionally biased region" description="Polar residues" evidence="1">
    <location>
        <begin position="465"/>
        <end position="474"/>
    </location>
</feature>
<accession>K1QV57</accession>
<protein>
    <recommendedName>
        <fullName evidence="2">ATP-dependent RNA helicase PRP5/DDX46/KHDC4 KH domain-containing protein</fullName>
    </recommendedName>
</protein>
<feature type="compositionally biased region" description="Low complexity" evidence="1">
    <location>
        <begin position="506"/>
        <end position="519"/>
    </location>
</feature>
<proteinExistence type="predicted"/>
<gene>
    <name evidence="3" type="ORF">CGI_10018118</name>
</gene>
<dbReference type="InParanoid" id="K1QV57"/>
<reference evidence="3" key="1">
    <citation type="journal article" date="2012" name="Nature">
        <title>The oyster genome reveals stress adaptation and complexity of shell formation.</title>
        <authorList>
            <person name="Zhang G."/>
            <person name="Fang X."/>
            <person name="Guo X."/>
            <person name="Li L."/>
            <person name="Luo R."/>
            <person name="Xu F."/>
            <person name="Yang P."/>
            <person name="Zhang L."/>
            <person name="Wang X."/>
            <person name="Qi H."/>
            <person name="Xiong Z."/>
            <person name="Que H."/>
            <person name="Xie Y."/>
            <person name="Holland P.W."/>
            <person name="Paps J."/>
            <person name="Zhu Y."/>
            <person name="Wu F."/>
            <person name="Chen Y."/>
            <person name="Wang J."/>
            <person name="Peng C."/>
            <person name="Meng J."/>
            <person name="Yang L."/>
            <person name="Liu J."/>
            <person name="Wen B."/>
            <person name="Zhang N."/>
            <person name="Huang Z."/>
            <person name="Zhu Q."/>
            <person name="Feng Y."/>
            <person name="Mount A."/>
            <person name="Hedgecock D."/>
            <person name="Xu Z."/>
            <person name="Liu Y."/>
            <person name="Domazet-Loso T."/>
            <person name="Du Y."/>
            <person name="Sun X."/>
            <person name="Zhang S."/>
            <person name="Liu B."/>
            <person name="Cheng P."/>
            <person name="Jiang X."/>
            <person name="Li J."/>
            <person name="Fan D."/>
            <person name="Wang W."/>
            <person name="Fu W."/>
            <person name="Wang T."/>
            <person name="Wang B."/>
            <person name="Zhang J."/>
            <person name="Peng Z."/>
            <person name="Li Y."/>
            <person name="Li N."/>
            <person name="Wang J."/>
            <person name="Chen M."/>
            <person name="He Y."/>
            <person name="Tan F."/>
            <person name="Song X."/>
            <person name="Zheng Q."/>
            <person name="Huang R."/>
            <person name="Yang H."/>
            <person name="Du X."/>
            <person name="Chen L."/>
            <person name="Yang M."/>
            <person name="Gaffney P.M."/>
            <person name="Wang S."/>
            <person name="Luo L."/>
            <person name="She Z."/>
            <person name="Ming Y."/>
            <person name="Huang W."/>
            <person name="Zhang S."/>
            <person name="Huang B."/>
            <person name="Zhang Y."/>
            <person name="Qu T."/>
            <person name="Ni P."/>
            <person name="Miao G."/>
            <person name="Wang J."/>
            <person name="Wang Q."/>
            <person name="Steinberg C.E."/>
            <person name="Wang H."/>
            <person name="Li N."/>
            <person name="Qian L."/>
            <person name="Zhang G."/>
            <person name="Li Y."/>
            <person name="Yang H."/>
            <person name="Liu X."/>
            <person name="Wang J."/>
            <person name="Yin Y."/>
            <person name="Wang J."/>
        </authorList>
    </citation>
    <scope>NUCLEOTIDE SEQUENCE [LARGE SCALE GENOMIC DNA]</scope>
    <source>
        <strain evidence="3">05x7-T-G4-1.051#20</strain>
    </source>
</reference>
<evidence type="ECO:0000256" key="1">
    <source>
        <dbReference type="SAM" id="MobiDB-lite"/>
    </source>
</evidence>
<dbReference type="EMBL" id="JH818095">
    <property type="protein sequence ID" value="EKC37503.1"/>
    <property type="molecule type" value="Genomic_DNA"/>
</dbReference>
<feature type="compositionally biased region" description="Polar residues" evidence="1">
    <location>
        <begin position="405"/>
        <end position="417"/>
    </location>
</feature>
<feature type="compositionally biased region" description="Basic residues" evidence="1">
    <location>
        <begin position="432"/>
        <end position="447"/>
    </location>
</feature>
<evidence type="ECO:0000259" key="2">
    <source>
        <dbReference type="Pfam" id="PF23469"/>
    </source>
</evidence>
<feature type="domain" description="ATP-dependent RNA helicase PRP5/DDX46/KHDC4 KH" evidence="2">
    <location>
        <begin position="68"/>
        <end position="115"/>
    </location>
</feature>
<dbReference type="AlphaFoldDB" id="K1QV57"/>
<feature type="region of interest" description="Disordered" evidence="1">
    <location>
        <begin position="498"/>
        <end position="553"/>
    </location>
</feature>
<name>K1QV57_MAGGI</name>